<dbReference type="Proteomes" id="UP000188604">
    <property type="component" value="Chromosome"/>
</dbReference>
<dbReference type="NCBIfam" id="TIGR03355">
    <property type="entry name" value="VI_chp_2"/>
    <property type="match status" value="1"/>
</dbReference>
<dbReference type="InterPro" id="IPR044031">
    <property type="entry name" value="TssC1_N"/>
</dbReference>
<sequence length="498" mass="55924">MSDSAHSPQQAPGAVTTESGANLLSQVVAATRQTEPDRAAELVRTLVEEAGKGTVSFDRNLTRTIERAVEGLDAAISKQLNAIIHDPRFLKLEGSWRGLHYLVMNSETSSNLKIRVVNASKRELHRDLTRVVEFDQSLLFRKIYENEFGTPGGEPYGALIGDYEWTNAPEDIETLREISHVSAAAFAPFVSAAGAGMFGFEDWTELSRPRDLAKAFDTVEFLKWRGFRDSEDSRFVSLTLPRVLSRLPYGEGVKAVDEFRYEEAPRADDGKPLALDHDEYCWMNAAYVMGARMTDAFARTGFCTMIRGKEGGGRIDDLPQHIFQSDDGDMDAKCPTEIGITDRRENELSNLGFLPICHYKNEDYAVFFGAQTTQKPKVYDRPEATANAAISARLPYIMATSRFAHYLKVMARDKIGSFMEVGDCERWLNDWISRYVNANDLAGPESKARYPLREARVEVAEIPGRPGAYNAVAYMRPWLQLEELTTSMRMVARIPERV</sequence>
<dbReference type="InterPro" id="IPR044032">
    <property type="entry name" value="TssC1_C"/>
</dbReference>
<evidence type="ECO:0000313" key="2">
    <source>
        <dbReference type="Proteomes" id="UP000188604"/>
    </source>
</evidence>
<proteinExistence type="predicted"/>
<dbReference type="Pfam" id="PF05943">
    <property type="entry name" value="VipB"/>
    <property type="match status" value="1"/>
</dbReference>
<protein>
    <submittedName>
        <fullName evidence="1">EvpB family type VI secretion protein</fullName>
    </submittedName>
</protein>
<organism evidence="1 2">
    <name type="scientific">Neoasaia chiangmaiensis</name>
    <dbReference type="NCBI Taxonomy" id="320497"/>
    <lineage>
        <taxon>Bacteria</taxon>
        <taxon>Pseudomonadati</taxon>
        <taxon>Pseudomonadota</taxon>
        <taxon>Alphaproteobacteria</taxon>
        <taxon>Acetobacterales</taxon>
        <taxon>Acetobacteraceae</taxon>
        <taxon>Neoasaia</taxon>
    </lineage>
</organism>
<dbReference type="PANTHER" id="PTHR35565:SF3">
    <property type="entry name" value="TYPE VI SECRETION SYSTEM SHEATH PROTEIN TSSC1"/>
    <property type="match status" value="1"/>
</dbReference>
<reference evidence="1 2" key="1">
    <citation type="submission" date="2016-03" db="EMBL/GenBank/DDBJ databases">
        <title>Acetic acid bacteria sequencing.</title>
        <authorList>
            <person name="Brandt J."/>
            <person name="Jakob F."/>
            <person name="Vogel R.F."/>
        </authorList>
    </citation>
    <scope>NUCLEOTIDE SEQUENCE [LARGE SCALE GENOMIC DNA]</scope>
    <source>
        <strain evidence="1 2">NBRC 101099</strain>
    </source>
</reference>
<accession>A0A1U9KLR5</accession>
<dbReference type="EMBL" id="CP014691">
    <property type="protein sequence ID" value="AQS86729.1"/>
    <property type="molecule type" value="Genomic_DNA"/>
</dbReference>
<dbReference type="RefSeq" id="WP_077805692.1">
    <property type="nucleotide sequence ID" value="NZ_BJXS01000010.1"/>
</dbReference>
<dbReference type="AlphaFoldDB" id="A0A1U9KLR5"/>
<dbReference type="InterPro" id="IPR010269">
    <property type="entry name" value="T6SS_TssC-like"/>
</dbReference>
<dbReference type="KEGG" id="nch:A0U93_00810"/>
<gene>
    <name evidence="1" type="ORF">A0U93_00810</name>
</gene>
<evidence type="ECO:0000313" key="1">
    <source>
        <dbReference type="EMBL" id="AQS86729.1"/>
    </source>
</evidence>
<name>A0A1U9KLR5_9PROT</name>
<dbReference type="Pfam" id="PF18945">
    <property type="entry name" value="VipB_2"/>
    <property type="match status" value="1"/>
</dbReference>
<dbReference type="STRING" id="320497.A0U93_00810"/>
<keyword evidence="2" id="KW-1185">Reference proteome</keyword>
<dbReference type="PANTHER" id="PTHR35565">
    <property type="entry name" value="CYTOPLASMIC PROTEIN-RELATED"/>
    <property type="match status" value="1"/>
</dbReference>
<dbReference type="OrthoDB" id="9764000at2"/>